<evidence type="ECO:0000256" key="8">
    <source>
        <dbReference type="ARBA" id="ARBA00049047"/>
    </source>
</evidence>
<dbReference type="FunFam" id="3.20.20.70:FF:000037">
    <property type="entry name" value="Tryptophan synthase alpha chain"/>
    <property type="match status" value="1"/>
</dbReference>
<keyword evidence="4 9" id="KW-0028">Amino-acid biosynthesis</keyword>
<dbReference type="EMBL" id="LZFO01000016">
    <property type="protein sequence ID" value="OFI06089.1"/>
    <property type="molecule type" value="Genomic_DNA"/>
</dbReference>
<dbReference type="InterPro" id="IPR013785">
    <property type="entry name" value="Aldolase_TIM"/>
</dbReference>
<evidence type="ECO:0000256" key="10">
    <source>
        <dbReference type="RuleBase" id="RU003662"/>
    </source>
</evidence>
<dbReference type="InterPro" id="IPR002028">
    <property type="entry name" value="Trp_synthase_suA"/>
</dbReference>
<evidence type="ECO:0000313" key="11">
    <source>
        <dbReference type="EMBL" id="OFI06089.1"/>
    </source>
</evidence>
<proteinExistence type="inferred from homology"/>
<protein>
    <recommendedName>
        <fullName evidence="9">Tryptophan synthase alpha chain</fullName>
        <ecNumber evidence="9">4.2.1.20</ecNumber>
    </recommendedName>
</protein>
<dbReference type="Proteomes" id="UP000175744">
    <property type="component" value="Unassembled WGS sequence"/>
</dbReference>
<dbReference type="SUPFAM" id="SSF51366">
    <property type="entry name" value="Ribulose-phoshate binding barrel"/>
    <property type="match status" value="1"/>
</dbReference>
<sequence length="255" mass="28015">MGVSRINKAFKNLKLQNKKAIIPYIMAGDKGMEFTEKLVYTLEKLGATVIEIGVPFSDPVADGPTIQAAGKRALEKGVNIKQILDLVKKIRNNSSIPIVLMTYLNPVLQYGVEEFCNKCKEVQLDGLIIPDLPLEELEIVEPFAKKAELAIIPLVTLTSGKERIEVICRRGEGFIYTVTVTGVTGARKEMDSDLTKLLKEVKSISKLPVVAGFGISTNEQIKEITKYVDGVVVGSKIVDLAYREDFNGIAELMGN</sequence>
<dbReference type="PROSITE" id="PS00167">
    <property type="entry name" value="TRP_SYNTHASE_ALPHA"/>
    <property type="match status" value="1"/>
</dbReference>
<gene>
    <name evidence="9 11" type="primary">trpA</name>
    <name evidence="11" type="ORF">CLOACE_13440</name>
</gene>
<evidence type="ECO:0000256" key="1">
    <source>
        <dbReference type="ARBA" id="ARBA00003365"/>
    </source>
</evidence>
<dbReference type="EC" id="4.2.1.20" evidence="9"/>
<dbReference type="RefSeq" id="WP_070110333.1">
    <property type="nucleotide sequence ID" value="NZ_LZFO01000016.1"/>
</dbReference>
<evidence type="ECO:0000256" key="9">
    <source>
        <dbReference type="HAMAP-Rule" id="MF_00131"/>
    </source>
</evidence>
<comment type="function">
    <text evidence="1 9">The alpha subunit is responsible for the aldol cleavage of indoleglycerol phosphate to indole and glyceraldehyde 3-phosphate.</text>
</comment>
<dbReference type="AlphaFoldDB" id="A0A1E8EYQ9"/>
<dbReference type="PATRIC" id="fig|1121290.3.peg.1323"/>
<comment type="subunit">
    <text evidence="3 9">Tetramer of two alpha and two beta chains.</text>
</comment>
<dbReference type="Gene3D" id="3.20.20.70">
    <property type="entry name" value="Aldolase class I"/>
    <property type="match status" value="1"/>
</dbReference>
<name>A0A1E8EYQ9_9CLOT</name>
<dbReference type="CDD" id="cd04724">
    <property type="entry name" value="Tryptophan_synthase_alpha"/>
    <property type="match status" value="1"/>
</dbReference>
<dbReference type="UniPathway" id="UPA00035">
    <property type="reaction ID" value="UER00044"/>
</dbReference>
<dbReference type="GO" id="GO:0005829">
    <property type="term" value="C:cytosol"/>
    <property type="evidence" value="ECO:0007669"/>
    <property type="project" value="TreeGrafter"/>
</dbReference>
<dbReference type="PANTHER" id="PTHR43406">
    <property type="entry name" value="TRYPTOPHAN SYNTHASE, ALPHA CHAIN"/>
    <property type="match status" value="1"/>
</dbReference>
<dbReference type="PANTHER" id="PTHR43406:SF1">
    <property type="entry name" value="TRYPTOPHAN SYNTHASE ALPHA CHAIN, CHLOROPLASTIC"/>
    <property type="match status" value="1"/>
</dbReference>
<accession>A0A1E8EYQ9</accession>
<feature type="active site" description="Proton acceptor" evidence="9">
    <location>
        <position position="51"/>
    </location>
</feature>
<evidence type="ECO:0000256" key="5">
    <source>
        <dbReference type="ARBA" id="ARBA00022822"/>
    </source>
</evidence>
<dbReference type="InterPro" id="IPR011060">
    <property type="entry name" value="RibuloseP-bd_barrel"/>
</dbReference>
<comment type="caution">
    <text evidence="11">The sequence shown here is derived from an EMBL/GenBank/DDBJ whole genome shotgun (WGS) entry which is preliminary data.</text>
</comment>
<evidence type="ECO:0000256" key="3">
    <source>
        <dbReference type="ARBA" id="ARBA00011270"/>
    </source>
</evidence>
<dbReference type="Pfam" id="PF00290">
    <property type="entry name" value="Trp_syntA"/>
    <property type="match status" value="1"/>
</dbReference>
<evidence type="ECO:0000313" key="12">
    <source>
        <dbReference type="Proteomes" id="UP000175744"/>
    </source>
</evidence>
<dbReference type="HAMAP" id="MF_00131">
    <property type="entry name" value="Trp_synth_alpha"/>
    <property type="match status" value="1"/>
</dbReference>
<dbReference type="InterPro" id="IPR018204">
    <property type="entry name" value="Trp_synthase_alpha_AS"/>
</dbReference>
<evidence type="ECO:0000256" key="6">
    <source>
        <dbReference type="ARBA" id="ARBA00023141"/>
    </source>
</evidence>
<keyword evidence="6 9" id="KW-0057">Aromatic amino acid biosynthesis</keyword>
<comment type="pathway">
    <text evidence="2 9">Amino-acid biosynthesis; L-tryptophan biosynthesis; L-tryptophan from chorismate: step 5/5.</text>
</comment>
<dbReference type="GO" id="GO:0004834">
    <property type="term" value="F:tryptophan synthase activity"/>
    <property type="evidence" value="ECO:0007669"/>
    <property type="project" value="UniProtKB-UniRule"/>
</dbReference>
<dbReference type="OrthoDB" id="9804578at2"/>
<feature type="active site" description="Proton acceptor" evidence="9">
    <location>
        <position position="62"/>
    </location>
</feature>
<evidence type="ECO:0000256" key="2">
    <source>
        <dbReference type="ARBA" id="ARBA00004733"/>
    </source>
</evidence>
<dbReference type="STRING" id="1121290.CLAOCE_13440"/>
<reference evidence="11 12" key="1">
    <citation type="submission" date="2016-06" db="EMBL/GenBank/DDBJ databases">
        <title>Genome sequence of Clostridium acetireducens DSM 10703.</title>
        <authorList>
            <person name="Poehlein A."/>
            <person name="Fluechter S."/>
            <person name="Duerre P."/>
            <person name="Daniel R."/>
        </authorList>
    </citation>
    <scope>NUCLEOTIDE SEQUENCE [LARGE SCALE GENOMIC DNA]</scope>
    <source>
        <strain evidence="11 12">DSM 10703</strain>
    </source>
</reference>
<keyword evidence="5 9" id="KW-0822">Tryptophan biosynthesis</keyword>
<organism evidence="11 12">
    <name type="scientific">Clostridium acetireducens DSM 10703</name>
    <dbReference type="NCBI Taxonomy" id="1121290"/>
    <lineage>
        <taxon>Bacteria</taxon>
        <taxon>Bacillati</taxon>
        <taxon>Bacillota</taxon>
        <taxon>Clostridia</taxon>
        <taxon>Eubacteriales</taxon>
        <taxon>Clostridiaceae</taxon>
        <taxon>Clostridium</taxon>
    </lineage>
</organism>
<comment type="catalytic activity">
    <reaction evidence="8 9">
        <text>(1S,2R)-1-C-(indol-3-yl)glycerol 3-phosphate + L-serine = D-glyceraldehyde 3-phosphate + L-tryptophan + H2O</text>
        <dbReference type="Rhea" id="RHEA:10532"/>
        <dbReference type="ChEBI" id="CHEBI:15377"/>
        <dbReference type="ChEBI" id="CHEBI:33384"/>
        <dbReference type="ChEBI" id="CHEBI:57912"/>
        <dbReference type="ChEBI" id="CHEBI:58866"/>
        <dbReference type="ChEBI" id="CHEBI:59776"/>
        <dbReference type="EC" id="4.2.1.20"/>
    </reaction>
</comment>
<comment type="similarity">
    <text evidence="9 10">Belongs to the TrpA family.</text>
</comment>
<evidence type="ECO:0000256" key="7">
    <source>
        <dbReference type="ARBA" id="ARBA00023239"/>
    </source>
</evidence>
<keyword evidence="7 9" id="KW-0456">Lyase</keyword>
<keyword evidence="12" id="KW-1185">Reference proteome</keyword>
<dbReference type="NCBIfam" id="TIGR00262">
    <property type="entry name" value="trpA"/>
    <property type="match status" value="1"/>
</dbReference>
<evidence type="ECO:0000256" key="4">
    <source>
        <dbReference type="ARBA" id="ARBA00022605"/>
    </source>
</evidence>